<organism evidence="2 3">
    <name type="scientific">Cronartium quercuum f. sp. fusiforme G11</name>
    <dbReference type="NCBI Taxonomy" id="708437"/>
    <lineage>
        <taxon>Eukaryota</taxon>
        <taxon>Fungi</taxon>
        <taxon>Dikarya</taxon>
        <taxon>Basidiomycota</taxon>
        <taxon>Pucciniomycotina</taxon>
        <taxon>Pucciniomycetes</taxon>
        <taxon>Pucciniales</taxon>
        <taxon>Coleosporiaceae</taxon>
        <taxon>Cronartium</taxon>
    </lineage>
</organism>
<gene>
    <name evidence="2" type="ORF">CROQUDRAFT_89939</name>
</gene>
<dbReference type="EMBL" id="MU167234">
    <property type="protein sequence ID" value="KAG0148674.1"/>
    <property type="molecule type" value="Genomic_DNA"/>
</dbReference>
<feature type="domain" description="Retrovirus-related Pol polyprotein from transposon TNT 1-94-like beta-barrel" evidence="1">
    <location>
        <begin position="13"/>
        <end position="89"/>
    </location>
</feature>
<dbReference type="InterPro" id="IPR054722">
    <property type="entry name" value="PolX-like_BBD"/>
</dbReference>
<comment type="caution">
    <text evidence="2">The sequence shown here is derived from an EMBL/GenBank/DDBJ whole genome shotgun (WGS) entry which is preliminary data.</text>
</comment>
<sequence length="96" mass="10578">MNGIRKCLELAMVNTGSSHYMFNDKKLFVEGSLIENTDPSAFLRLAGGNATLPIRGFGQFIQVNPQGEHIVFNDVLYIPELTHNLLAGGRDVCGRK</sequence>
<accession>A0A9P6TEB3</accession>
<keyword evidence="3" id="KW-1185">Reference proteome</keyword>
<evidence type="ECO:0000313" key="2">
    <source>
        <dbReference type="EMBL" id="KAG0148674.1"/>
    </source>
</evidence>
<reference evidence="2" key="1">
    <citation type="submission" date="2013-11" db="EMBL/GenBank/DDBJ databases">
        <title>Genome sequence of the fusiform rust pathogen reveals effectors for host alternation and coevolution with pine.</title>
        <authorList>
            <consortium name="DOE Joint Genome Institute"/>
            <person name="Smith K."/>
            <person name="Pendleton A."/>
            <person name="Kubisiak T."/>
            <person name="Anderson C."/>
            <person name="Salamov A."/>
            <person name="Aerts A."/>
            <person name="Riley R."/>
            <person name="Clum A."/>
            <person name="Lindquist E."/>
            <person name="Ence D."/>
            <person name="Campbell M."/>
            <person name="Kronenberg Z."/>
            <person name="Feau N."/>
            <person name="Dhillon B."/>
            <person name="Hamelin R."/>
            <person name="Burleigh J."/>
            <person name="Smith J."/>
            <person name="Yandell M."/>
            <person name="Nelson C."/>
            <person name="Grigoriev I."/>
            <person name="Davis J."/>
        </authorList>
    </citation>
    <scope>NUCLEOTIDE SEQUENCE</scope>
    <source>
        <strain evidence="2">G11</strain>
    </source>
</reference>
<evidence type="ECO:0000259" key="1">
    <source>
        <dbReference type="Pfam" id="PF22936"/>
    </source>
</evidence>
<dbReference type="OrthoDB" id="413361at2759"/>
<dbReference type="Proteomes" id="UP000886653">
    <property type="component" value="Unassembled WGS sequence"/>
</dbReference>
<proteinExistence type="predicted"/>
<evidence type="ECO:0000313" key="3">
    <source>
        <dbReference type="Proteomes" id="UP000886653"/>
    </source>
</evidence>
<name>A0A9P6TEB3_9BASI</name>
<dbReference type="AlphaFoldDB" id="A0A9P6TEB3"/>
<dbReference type="Pfam" id="PF22936">
    <property type="entry name" value="Pol_BBD"/>
    <property type="match status" value="1"/>
</dbReference>
<protein>
    <recommendedName>
        <fullName evidence="1">Retrovirus-related Pol polyprotein from transposon TNT 1-94-like beta-barrel domain-containing protein</fullName>
    </recommendedName>
</protein>